<evidence type="ECO:0000259" key="2">
    <source>
        <dbReference type="Pfam" id="PF00534"/>
    </source>
</evidence>
<accession>A0A0D3QTU7</accession>
<dbReference type="SUPFAM" id="SSF53756">
    <property type="entry name" value="UDP-Glycosyltransferase/glycogen phosphorylase"/>
    <property type="match status" value="1"/>
</dbReference>
<reference evidence="3" key="2">
    <citation type="journal article" date="2016" name="PLoS ONE">
        <title>Comparison of O-Antigen Gene Clusters of All O-Serogroups of Escherichia coli and Proposal for Adopting a New Nomenclature for O-Typing.</title>
        <authorList>
            <person name="DebRoy C."/>
            <person name="Fratamico P.M."/>
            <person name="Yan X."/>
            <person name="Baranzoni G."/>
            <person name="Liu Y."/>
            <person name="Needleman D.S."/>
            <person name="Tebbs R."/>
            <person name="O'Connell C.D."/>
            <person name="Allred A."/>
            <person name="Swimley M."/>
            <person name="Mwangi M."/>
            <person name="Kapur V."/>
            <person name="Raygoza Garay J.A."/>
            <person name="Roberts E.L."/>
            <person name="Katani R."/>
        </authorList>
    </citation>
    <scope>NUCLEOTIDE SEQUENCE</scope>
    <source>
        <strain evidence="3">F6432</strain>
    </source>
</reference>
<dbReference type="InterPro" id="IPR001296">
    <property type="entry name" value="Glyco_trans_1"/>
</dbReference>
<dbReference type="PANTHER" id="PTHR46401">
    <property type="entry name" value="GLYCOSYLTRANSFERASE WBBK-RELATED"/>
    <property type="match status" value="1"/>
</dbReference>
<dbReference type="EMBL" id="KP710594">
    <property type="protein sequence ID" value="AJR19414.1"/>
    <property type="molecule type" value="Genomic_DNA"/>
</dbReference>
<organism evidence="3">
    <name type="scientific">Escherichia coli</name>
    <dbReference type="NCBI Taxonomy" id="562"/>
    <lineage>
        <taxon>Bacteria</taxon>
        <taxon>Pseudomonadati</taxon>
        <taxon>Pseudomonadota</taxon>
        <taxon>Gammaproteobacteria</taxon>
        <taxon>Enterobacterales</taxon>
        <taxon>Enterobacteriaceae</taxon>
        <taxon>Escherichia</taxon>
    </lineage>
</organism>
<dbReference type="Pfam" id="PF00534">
    <property type="entry name" value="Glycos_transf_1"/>
    <property type="match status" value="1"/>
</dbReference>
<dbReference type="PANTHER" id="PTHR46401:SF2">
    <property type="entry name" value="GLYCOSYLTRANSFERASE WBBK-RELATED"/>
    <property type="match status" value="1"/>
</dbReference>
<feature type="domain" description="Glycosyl transferase family 1" evidence="2">
    <location>
        <begin position="207"/>
        <end position="366"/>
    </location>
</feature>
<dbReference type="AlphaFoldDB" id="A0A0D3QTU7"/>
<reference evidence="3" key="1">
    <citation type="submission" date="2015-01" db="EMBL/GenBank/DDBJ databases">
        <authorList>
            <person name="Xiang T."/>
            <person name="Song Y."/>
            <person name="Huang L."/>
            <person name="Wang B."/>
            <person name="Wu P."/>
        </authorList>
    </citation>
    <scope>NUCLEOTIDE SEQUENCE</scope>
    <source>
        <strain evidence="3">F6432</strain>
    </source>
</reference>
<dbReference type="GO" id="GO:0009103">
    <property type="term" value="P:lipopolysaccharide biosynthetic process"/>
    <property type="evidence" value="ECO:0007669"/>
    <property type="project" value="TreeGrafter"/>
</dbReference>
<evidence type="ECO:0000256" key="1">
    <source>
        <dbReference type="ARBA" id="ARBA00022679"/>
    </source>
</evidence>
<sequence length="388" mass="44887">MNKKLLFDLTSTQASPEAMFHGGAEYAKLVFHKAVELRYAEQMVCFYNGKWELDSDIKRKCGQYAIELISIDQKKDIDLLIKREDINGFYSAIPYHYHDLNMGDKKFIGTIHGLREIECPGDFYEYKYRKGIISVTKAIIRSLVIPKCVRVRRVKENISKIFAYKNLKIITVSQHSKYSILANFPEIKSEQIIVIDSPYEFQAKKANDKNSLEKGNSYFLLVSGNRWVKNSYRAIQALDELITEKRLIQHKVIITGCDGYKLLQKVKNRDSFLFLGYVSSKELRHLFQHASYFIYPTLNEGYGYPPLMAFEFGVPVLASGNTSIFEVCKNAAIYFDAHSISEIKTRILRLYSDSHLREKLILNGYEIIEALKEKGDRAEDIVNEIFKK</sequence>
<protein>
    <submittedName>
        <fullName evidence="3">Glycosyl transferase fsmily 1</fullName>
    </submittedName>
</protein>
<evidence type="ECO:0000313" key="3">
    <source>
        <dbReference type="EMBL" id="AJR19414.1"/>
    </source>
</evidence>
<dbReference type="RefSeq" id="WP_044687393.1">
    <property type="nucleotide sequence ID" value="NZ_CXXU01000001.1"/>
</dbReference>
<name>A0A0D3QTU7_ECOLX</name>
<dbReference type="Gene3D" id="3.40.50.2000">
    <property type="entry name" value="Glycogen Phosphorylase B"/>
    <property type="match status" value="1"/>
</dbReference>
<proteinExistence type="predicted"/>
<dbReference type="GO" id="GO:0016757">
    <property type="term" value="F:glycosyltransferase activity"/>
    <property type="evidence" value="ECO:0007669"/>
    <property type="project" value="InterPro"/>
</dbReference>
<keyword evidence="1 3" id="KW-0808">Transferase</keyword>